<evidence type="ECO:0000313" key="2">
    <source>
        <dbReference type="EnsemblPlants" id="MELO3C027833.2.1"/>
    </source>
</evidence>
<reference evidence="2" key="1">
    <citation type="submission" date="2023-03" db="UniProtKB">
        <authorList>
            <consortium name="EnsemblPlants"/>
        </authorList>
    </citation>
    <scope>IDENTIFICATION</scope>
</reference>
<evidence type="ECO:0000256" key="1">
    <source>
        <dbReference type="SAM" id="MobiDB-lite"/>
    </source>
</evidence>
<accession>A0A9I9E2S9</accession>
<dbReference type="Gramene" id="MELO3C027833.2.1">
    <property type="protein sequence ID" value="MELO3C027833.2.1"/>
    <property type="gene ID" value="MELO3C027833.2"/>
</dbReference>
<proteinExistence type="predicted"/>
<name>A0A9I9E2S9_CUCME</name>
<dbReference type="EnsemblPlants" id="MELO3C027833.2.1">
    <property type="protein sequence ID" value="MELO3C027833.2.1"/>
    <property type="gene ID" value="MELO3C027833.2"/>
</dbReference>
<feature type="region of interest" description="Disordered" evidence="1">
    <location>
        <begin position="1"/>
        <end position="28"/>
    </location>
</feature>
<dbReference type="AlphaFoldDB" id="A0A9I9E2S9"/>
<sequence>MSSSKENASTVRSQIPNSMVPDSKPSPTKLKSLLQRPFLRIPSLGCLIVLLREDVKSGVENLTEECVSTMADVTRLLMKVFIFLVLICVPKCTPIPATM</sequence>
<organism evidence="2">
    <name type="scientific">Cucumis melo</name>
    <name type="common">Muskmelon</name>
    <dbReference type="NCBI Taxonomy" id="3656"/>
    <lineage>
        <taxon>Eukaryota</taxon>
        <taxon>Viridiplantae</taxon>
        <taxon>Streptophyta</taxon>
        <taxon>Embryophyta</taxon>
        <taxon>Tracheophyta</taxon>
        <taxon>Spermatophyta</taxon>
        <taxon>Magnoliopsida</taxon>
        <taxon>eudicotyledons</taxon>
        <taxon>Gunneridae</taxon>
        <taxon>Pentapetalae</taxon>
        <taxon>rosids</taxon>
        <taxon>fabids</taxon>
        <taxon>Cucurbitales</taxon>
        <taxon>Cucurbitaceae</taxon>
        <taxon>Benincaseae</taxon>
        <taxon>Cucumis</taxon>
    </lineage>
</organism>
<protein>
    <submittedName>
        <fullName evidence="2">Uncharacterized protein</fullName>
    </submittedName>
</protein>
<feature type="compositionally biased region" description="Polar residues" evidence="1">
    <location>
        <begin position="1"/>
        <end position="17"/>
    </location>
</feature>